<evidence type="ECO:0000313" key="3">
    <source>
        <dbReference type="Proteomes" id="UP000554482"/>
    </source>
</evidence>
<organism evidence="2 3">
    <name type="scientific">Thalictrum thalictroides</name>
    <name type="common">Rue-anemone</name>
    <name type="synonym">Anemone thalictroides</name>
    <dbReference type="NCBI Taxonomy" id="46969"/>
    <lineage>
        <taxon>Eukaryota</taxon>
        <taxon>Viridiplantae</taxon>
        <taxon>Streptophyta</taxon>
        <taxon>Embryophyta</taxon>
        <taxon>Tracheophyta</taxon>
        <taxon>Spermatophyta</taxon>
        <taxon>Magnoliopsida</taxon>
        <taxon>Ranunculales</taxon>
        <taxon>Ranunculaceae</taxon>
        <taxon>Thalictroideae</taxon>
        <taxon>Thalictrum</taxon>
    </lineage>
</organism>
<dbReference type="PANTHER" id="PTHR33133">
    <property type="entry name" value="OS08G0107100 PROTEIN-RELATED"/>
    <property type="match status" value="1"/>
</dbReference>
<proteinExistence type="predicted"/>
<dbReference type="Proteomes" id="UP000554482">
    <property type="component" value="Unassembled WGS sequence"/>
</dbReference>
<feature type="transmembrane region" description="Helical" evidence="1">
    <location>
        <begin position="228"/>
        <end position="250"/>
    </location>
</feature>
<feature type="transmembrane region" description="Helical" evidence="1">
    <location>
        <begin position="138"/>
        <end position="159"/>
    </location>
</feature>
<dbReference type="AlphaFoldDB" id="A0A7J6WKQ7"/>
<evidence type="ECO:0000256" key="1">
    <source>
        <dbReference type="SAM" id="Phobius"/>
    </source>
</evidence>
<keyword evidence="3" id="KW-1185">Reference proteome</keyword>
<dbReference type="EMBL" id="JABWDY010013976">
    <property type="protein sequence ID" value="KAF5197946.1"/>
    <property type="molecule type" value="Genomic_DNA"/>
</dbReference>
<sequence length="318" mass="36355">MAKNFSVLQSVMEILRKVCNLPHKNKKIFFFIFLSTFISYFPQFLATIYPRTSVFEFIDFPIPSTNFTSSDDPKQLFKIKEGAMHTILKEVVLFFLTSMISFFSMVTTIYVSAMSYLDRDLKLKVIFKKIKNIWFRPMLTWIYSTVLGTGGFLVLSMPLSVLVTLMKETGITLVIVIPLGIVLVILAIYLYMYFTLVRELSIVTSVLEDCYGLQAIAKGAELLNERKAVGFVLNFVLMIPFGVTTALEYMMNKNIQPVTLKLLISFCVTILSLMMYTVFYLNCKHSHGEDVVDEENMGYYTKVSTFQLVDSAAPLLHK</sequence>
<reference evidence="2 3" key="1">
    <citation type="submission" date="2020-06" db="EMBL/GenBank/DDBJ databases">
        <title>Transcriptomic and genomic resources for Thalictrum thalictroides and T. hernandezii: Facilitating candidate gene discovery in an emerging model plant lineage.</title>
        <authorList>
            <person name="Arias T."/>
            <person name="Riano-Pachon D.M."/>
            <person name="Di Stilio V.S."/>
        </authorList>
    </citation>
    <scope>NUCLEOTIDE SEQUENCE [LARGE SCALE GENOMIC DNA]</scope>
    <source>
        <strain evidence="3">cv. WT478/WT964</strain>
        <tissue evidence="2">Leaves</tissue>
    </source>
</reference>
<feature type="transmembrane region" description="Helical" evidence="1">
    <location>
        <begin position="91"/>
        <end position="117"/>
    </location>
</feature>
<evidence type="ECO:0008006" key="4">
    <source>
        <dbReference type="Google" id="ProtNLM"/>
    </source>
</evidence>
<keyword evidence="1" id="KW-0812">Transmembrane</keyword>
<name>A0A7J6WKQ7_THATH</name>
<dbReference type="PANTHER" id="PTHR33133:SF1">
    <property type="entry name" value="EXPRESSED PROTEIN-RELATED"/>
    <property type="match status" value="1"/>
</dbReference>
<dbReference type="OrthoDB" id="777403at2759"/>
<protein>
    <recommendedName>
        <fullName evidence="4">Transmembrane protein</fullName>
    </recommendedName>
</protein>
<evidence type="ECO:0000313" key="2">
    <source>
        <dbReference type="EMBL" id="KAF5197946.1"/>
    </source>
</evidence>
<feature type="transmembrane region" description="Helical" evidence="1">
    <location>
        <begin position="171"/>
        <end position="192"/>
    </location>
</feature>
<feature type="transmembrane region" description="Helical" evidence="1">
    <location>
        <begin position="262"/>
        <end position="281"/>
    </location>
</feature>
<comment type="caution">
    <text evidence="2">The sequence shown here is derived from an EMBL/GenBank/DDBJ whole genome shotgun (WGS) entry which is preliminary data.</text>
</comment>
<keyword evidence="1" id="KW-1133">Transmembrane helix</keyword>
<accession>A0A7J6WKQ7</accession>
<keyword evidence="1" id="KW-0472">Membrane</keyword>
<feature type="transmembrane region" description="Helical" evidence="1">
    <location>
        <begin position="28"/>
        <end position="49"/>
    </location>
</feature>
<gene>
    <name evidence="2" type="ORF">FRX31_012466</name>
</gene>